<name>A0A2T2ZWE8_9PEZI</name>
<evidence type="ECO:0000313" key="1">
    <source>
        <dbReference type="EMBL" id="PSR78387.1"/>
    </source>
</evidence>
<evidence type="ECO:0000313" key="2">
    <source>
        <dbReference type="Proteomes" id="UP000241462"/>
    </source>
</evidence>
<protein>
    <submittedName>
        <fullName evidence="1">Uncharacterized protein</fullName>
    </submittedName>
</protein>
<sequence length="199" mass="22113">MQAQRATLQSSVSCQYLVMTRAHATRHSGLRNGGSSRAFLLAFCPISHDEICRFLPLCDLVVGSRKSWRGTCTLEKLLSRWRVSVAAAQFAAAQFAAAQKPSLTYCCSVCCVTKPWLKGYRSARLVRISLLRVLIASVEVDIDHYIKPFLQVSSACVCWPSRDQTRRGLVEIIAHASASLLQKPSRDSHHLLAGRELLQ</sequence>
<gene>
    <name evidence="1" type="ORF">BD289DRAFT_123894</name>
</gene>
<reference evidence="1 2" key="1">
    <citation type="journal article" date="2018" name="Mycol. Prog.">
        <title>Coniella lustricola, a new species from submerged detritus.</title>
        <authorList>
            <person name="Raudabaugh D.B."/>
            <person name="Iturriaga T."/>
            <person name="Carver A."/>
            <person name="Mondo S."/>
            <person name="Pangilinan J."/>
            <person name="Lipzen A."/>
            <person name="He G."/>
            <person name="Amirebrahimi M."/>
            <person name="Grigoriev I.V."/>
            <person name="Miller A.N."/>
        </authorList>
    </citation>
    <scope>NUCLEOTIDE SEQUENCE [LARGE SCALE GENOMIC DNA]</scope>
    <source>
        <strain evidence="1 2">B22-T-1</strain>
    </source>
</reference>
<dbReference type="AlphaFoldDB" id="A0A2T2ZWE8"/>
<proteinExistence type="predicted"/>
<organism evidence="1 2">
    <name type="scientific">Coniella lustricola</name>
    <dbReference type="NCBI Taxonomy" id="2025994"/>
    <lineage>
        <taxon>Eukaryota</taxon>
        <taxon>Fungi</taxon>
        <taxon>Dikarya</taxon>
        <taxon>Ascomycota</taxon>
        <taxon>Pezizomycotina</taxon>
        <taxon>Sordariomycetes</taxon>
        <taxon>Sordariomycetidae</taxon>
        <taxon>Diaporthales</taxon>
        <taxon>Schizoparmaceae</taxon>
        <taxon>Coniella</taxon>
    </lineage>
</organism>
<accession>A0A2T2ZWE8</accession>
<dbReference type="Proteomes" id="UP000241462">
    <property type="component" value="Unassembled WGS sequence"/>
</dbReference>
<dbReference type="EMBL" id="KZ678610">
    <property type="protein sequence ID" value="PSR78387.1"/>
    <property type="molecule type" value="Genomic_DNA"/>
</dbReference>
<dbReference type="InParanoid" id="A0A2T2ZWE8"/>
<keyword evidence="2" id="KW-1185">Reference proteome</keyword>